<dbReference type="InterPro" id="IPR035127">
    <property type="entry name" value="SL4P"/>
</dbReference>
<dbReference type="AlphaFoldDB" id="A0A183G7R1"/>
<evidence type="ECO:0000313" key="3">
    <source>
        <dbReference type="WBParaSite" id="HPBE_0001784601-mRNA-1"/>
    </source>
</evidence>
<proteinExistence type="predicted"/>
<keyword evidence="2" id="KW-1185">Reference proteome</keyword>
<dbReference type="WBParaSite" id="HPBE_0001784601-mRNA-1">
    <property type="protein sequence ID" value="HPBE_0001784601-mRNA-1"/>
    <property type="gene ID" value="HPBE_0001784601"/>
</dbReference>
<organism evidence="2 3">
    <name type="scientific">Heligmosomoides polygyrus</name>
    <name type="common">Parasitic roundworm</name>
    <dbReference type="NCBI Taxonomy" id="6339"/>
    <lineage>
        <taxon>Eukaryota</taxon>
        <taxon>Metazoa</taxon>
        <taxon>Ecdysozoa</taxon>
        <taxon>Nematoda</taxon>
        <taxon>Chromadorea</taxon>
        <taxon>Rhabditida</taxon>
        <taxon>Rhabditina</taxon>
        <taxon>Rhabditomorpha</taxon>
        <taxon>Strongyloidea</taxon>
        <taxon>Heligmosomidae</taxon>
        <taxon>Heligmosomoides</taxon>
    </lineage>
</organism>
<reference evidence="3" key="2">
    <citation type="submission" date="2019-09" db="UniProtKB">
        <authorList>
            <consortium name="WormBaseParasite"/>
        </authorList>
    </citation>
    <scope>IDENTIFICATION</scope>
</reference>
<sequence length="224" mass="25151">MCTLSSAPDDSLAGIDSLRQCPPWSASCRLAAVMSRQESEHAESEWSCGPDPLSGPVIGPNGEKILCFVVRRGDPIKFTVKYTDGGAEPYDLLMQKLAELNIDVGKLYYLDYNSDLCMIENADDLAIAAKWSLPKVVNIYCTGTNVEHFSSNSESEESDGRRREGERRCRRLHHRKGRHHHHYHPSLHVFSPPNLNCSHVCRFSCHCHCCQPNFAVLPRCPSHC</sequence>
<evidence type="ECO:0000313" key="1">
    <source>
        <dbReference type="EMBL" id="VDP10037.1"/>
    </source>
</evidence>
<evidence type="ECO:0000313" key="2">
    <source>
        <dbReference type="Proteomes" id="UP000050761"/>
    </source>
</evidence>
<reference evidence="1 2" key="1">
    <citation type="submission" date="2018-11" db="EMBL/GenBank/DDBJ databases">
        <authorList>
            <consortium name="Pathogen Informatics"/>
        </authorList>
    </citation>
    <scope>NUCLEOTIDE SEQUENCE [LARGE SCALE GENOMIC DNA]</scope>
</reference>
<name>A0A183G7R1_HELPZ</name>
<protein>
    <submittedName>
        <fullName evidence="3">PB1 domain-containing protein</fullName>
    </submittedName>
</protein>
<dbReference type="Pfam" id="PF17618">
    <property type="entry name" value="SL4P"/>
    <property type="match status" value="1"/>
</dbReference>
<gene>
    <name evidence="1" type="ORF">HPBE_LOCUS17847</name>
</gene>
<dbReference type="Proteomes" id="UP000050761">
    <property type="component" value="Unassembled WGS sequence"/>
</dbReference>
<accession>A0A183G7R1</accession>
<dbReference type="EMBL" id="UZAH01030297">
    <property type="protein sequence ID" value="VDP10037.1"/>
    <property type="molecule type" value="Genomic_DNA"/>
</dbReference>
<accession>A0A3P8A7V8</accession>